<keyword evidence="10" id="KW-1133">Transmembrane helix</keyword>
<evidence type="ECO:0000256" key="6">
    <source>
        <dbReference type="ARBA" id="ARBA00022679"/>
    </source>
</evidence>
<evidence type="ECO:0000256" key="10">
    <source>
        <dbReference type="SAM" id="Phobius"/>
    </source>
</evidence>
<sequence>MENAQISARPGAAVVFRRRNAFIRSSLQARLVALWIALLASAAATAYLLYGLYTQSTAVQISQAEIAVGRACREIIDRYTVLVRKGEEPGGDLAGLVAGALARWPGIEGGVWSAESGSLAYAFPSYEGSGPKTDLPQAESETIRAVNAESRQLGRSVVTHRVSRTQALLVQACPLPGRSPGLTGWTMTRAHVNDGPAYTRFLAALGFLAVAVVGAAAFLGHFLYGYARRIARLEAALAIPEREGADLAHLDRTGERELDRLVDALNAAGGRLREAREQALAAERFAALGRLSADIAHEIRNPIAAMRLKAENALATGDPERAATALRTILGQIGRVETLVRDLLHLTQPRPLLREPTDLRRLLAECAQLHEDQARTRAIRIRVETDALPAAEHPHLDRTQVQRALDNLLLNALRHAPPGSAVTVSARRVLRDGTARLDLRVSDEGPGIDPAIRPSLFEPFVTGRSDGTGLGLAIVRKIARAHRGEARLLDTGPATAFLLDLPWQPS</sequence>
<evidence type="ECO:0000256" key="2">
    <source>
        <dbReference type="ARBA" id="ARBA00004651"/>
    </source>
</evidence>
<dbReference type="SMART" id="SM00388">
    <property type="entry name" value="HisKA"/>
    <property type="match status" value="1"/>
</dbReference>
<keyword evidence="9" id="KW-0843">Virulence</keyword>
<dbReference type="STRING" id="414703.SAMN04488125_1407"/>
<organism evidence="12 13">
    <name type="scientific">Methylorubrum salsuginis</name>
    <dbReference type="NCBI Taxonomy" id="414703"/>
    <lineage>
        <taxon>Bacteria</taxon>
        <taxon>Pseudomonadati</taxon>
        <taxon>Pseudomonadota</taxon>
        <taxon>Alphaproteobacteria</taxon>
        <taxon>Hyphomicrobiales</taxon>
        <taxon>Methylobacteriaceae</taxon>
        <taxon>Methylorubrum</taxon>
    </lineage>
</organism>
<protein>
    <recommendedName>
        <fullName evidence="3">histidine kinase</fullName>
        <ecNumber evidence="3">2.7.13.3</ecNumber>
    </recommendedName>
</protein>
<keyword evidence="4" id="KW-1003">Cell membrane</keyword>
<keyword evidence="8" id="KW-0902">Two-component regulatory system</keyword>
<dbReference type="Proteomes" id="UP000198804">
    <property type="component" value="Unassembled WGS sequence"/>
</dbReference>
<evidence type="ECO:0000256" key="7">
    <source>
        <dbReference type="ARBA" id="ARBA00022777"/>
    </source>
</evidence>
<evidence type="ECO:0000256" key="1">
    <source>
        <dbReference type="ARBA" id="ARBA00000085"/>
    </source>
</evidence>
<keyword evidence="10" id="KW-0472">Membrane</keyword>
<dbReference type="GO" id="GO:0005886">
    <property type="term" value="C:plasma membrane"/>
    <property type="evidence" value="ECO:0007669"/>
    <property type="project" value="UniProtKB-SubCell"/>
</dbReference>
<keyword evidence="10" id="KW-0812">Transmembrane</keyword>
<dbReference type="SMART" id="SM00387">
    <property type="entry name" value="HATPase_c"/>
    <property type="match status" value="1"/>
</dbReference>
<keyword evidence="7 12" id="KW-0418">Kinase</keyword>
<comment type="subcellular location">
    <subcellularLocation>
        <location evidence="2">Cell membrane</location>
        <topology evidence="2">Multi-pass membrane protein</topology>
    </subcellularLocation>
</comment>
<dbReference type="CDD" id="cd00075">
    <property type="entry name" value="HATPase"/>
    <property type="match status" value="1"/>
</dbReference>
<dbReference type="CDD" id="cd00082">
    <property type="entry name" value="HisKA"/>
    <property type="match status" value="1"/>
</dbReference>
<evidence type="ECO:0000256" key="8">
    <source>
        <dbReference type="ARBA" id="ARBA00023012"/>
    </source>
</evidence>
<dbReference type="EC" id="2.7.13.3" evidence="3"/>
<dbReference type="SUPFAM" id="SSF55874">
    <property type="entry name" value="ATPase domain of HSP90 chaperone/DNA topoisomerase II/histidine kinase"/>
    <property type="match status" value="1"/>
</dbReference>
<dbReference type="InterPro" id="IPR004358">
    <property type="entry name" value="Sig_transdc_His_kin-like_C"/>
</dbReference>
<keyword evidence="5" id="KW-0597">Phosphoprotein</keyword>
<feature type="domain" description="Histidine kinase" evidence="11">
    <location>
        <begin position="294"/>
        <end position="505"/>
    </location>
</feature>
<feature type="transmembrane region" description="Helical" evidence="10">
    <location>
        <begin position="27"/>
        <end position="50"/>
    </location>
</feature>
<accession>A0A1I4MKR3</accession>
<dbReference type="InterPro" id="IPR005467">
    <property type="entry name" value="His_kinase_dom"/>
</dbReference>
<dbReference type="Pfam" id="PF00512">
    <property type="entry name" value="HisKA"/>
    <property type="match status" value="1"/>
</dbReference>
<evidence type="ECO:0000256" key="4">
    <source>
        <dbReference type="ARBA" id="ARBA00022475"/>
    </source>
</evidence>
<dbReference type="PANTHER" id="PTHR44936:SF9">
    <property type="entry name" value="SENSOR PROTEIN CREC"/>
    <property type="match status" value="1"/>
</dbReference>
<evidence type="ECO:0000259" key="11">
    <source>
        <dbReference type="PROSITE" id="PS50109"/>
    </source>
</evidence>
<dbReference type="PANTHER" id="PTHR44936">
    <property type="entry name" value="SENSOR PROTEIN CREC"/>
    <property type="match status" value="1"/>
</dbReference>
<dbReference type="InterPro" id="IPR003594">
    <property type="entry name" value="HATPase_dom"/>
</dbReference>
<dbReference type="Gene3D" id="1.10.287.130">
    <property type="match status" value="1"/>
</dbReference>
<dbReference type="InterPro" id="IPR036890">
    <property type="entry name" value="HATPase_C_sf"/>
</dbReference>
<reference evidence="13" key="1">
    <citation type="submission" date="2016-10" db="EMBL/GenBank/DDBJ databases">
        <authorList>
            <person name="Varghese N."/>
            <person name="Submissions S."/>
        </authorList>
    </citation>
    <scope>NUCLEOTIDE SEQUENCE [LARGE SCALE GENOMIC DNA]</scope>
    <source>
        <strain evidence="13">CGMCC 1.6474</strain>
    </source>
</reference>
<feature type="transmembrane region" description="Helical" evidence="10">
    <location>
        <begin position="201"/>
        <end position="224"/>
    </location>
</feature>
<dbReference type="PROSITE" id="PS50109">
    <property type="entry name" value="HIS_KIN"/>
    <property type="match status" value="1"/>
</dbReference>
<dbReference type="Gene3D" id="3.30.565.10">
    <property type="entry name" value="Histidine kinase-like ATPase, C-terminal domain"/>
    <property type="match status" value="1"/>
</dbReference>
<dbReference type="SUPFAM" id="SSF47384">
    <property type="entry name" value="Homodimeric domain of signal transducing histidine kinase"/>
    <property type="match status" value="1"/>
</dbReference>
<dbReference type="PRINTS" id="PR00344">
    <property type="entry name" value="BCTRLSENSOR"/>
</dbReference>
<name>A0A1I4MKR3_9HYPH</name>
<gene>
    <name evidence="12" type="ORF">SAMN04488125_1407</name>
</gene>
<evidence type="ECO:0000313" key="13">
    <source>
        <dbReference type="Proteomes" id="UP000198804"/>
    </source>
</evidence>
<keyword evidence="13" id="KW-1185">Reference proteome</keyword>
<dbReference type="InterPro" id="IPR003661">
    <property type="entry name" value="HisK_dim/P_dom"/>
</dbReference>
<proteinExistence type="predicted"/>
<evidence type="ECO:0000256" key="5">
    <source>
        <dbReference type="ARBA" id="ARBA00022553"/>
    </source>
</evidence>
<dbReference type="InterPro" id="IPR036097">
    <property type="entry name" value="HisK_dim/P_sf"/>
</dbReference>
<keyword evidence="6" id="KW-0808">Transferase</keyword>
<evidence type="ECO:0000313" key="12">
    <source>
        <dbReference type="EMBL" id="SFM04012.1"/>
    </source>
</evidence>
<dbReference type="Pfam" id="PF02518">
    <property type="entry name" value="HATPase_c"/>
    <property type="match status" value="1"/>
</dbReference>
<dbReference type="EMBL" id="FOSV01000040">
    <property type="protein sequence ID" value="SFM04012.1"/>
    <property type="molecule type" value="Genomic_DNA"/>
</dbReference>
<dbReference type="InterPro" id="IPR050980">
    <property type="entry name" value="2C_sensor_his_kinase"/>
</dbReference>
<comment type="catalytic activity">
    <reaction evidence="1">
        <text>ATP + protein L-histidine = ADP + protein N-phospho-L-histidine.</text>
        <dbReference type="EC" id="2.7.13.3"/>
    </reaction>
</comment>
<evidence type="ECO:0000256" key="9">
    <source>
        <dbReference type="ARBA" id="ARBA00023026"/>
    </source>
</evidence>
<evidence type="ECO:0000256" key="3">
    <source>
        <dbReference type="ARBA" id="ARBA00012438"/>
    </source>
</evidence>
<dbReference type="AlphaFoldDB" id="A0A1I4MKR3"/>
<dbReference type="GO" id="GO:0000155">
    <property type="term" value="F:phosphorelay sensor kinase activity"/>
    <property type="evidence" value="ECO:0007669"/>
    <property type="project" value="InterPro"/>
</dbReference>